<evidence type="ECO:0000313" key="8">
    <source>
        <dbReference type="EMBL" id="PLP99345.1"/>
    </source>
</evidence>
<dbReference type="PROSITE" id="PS00105">
    <property type="entry name" value="AA_TRANSFER_CLASS_1"/>
    <property type="match status" value="1"/>
</dbReference>
<evidence type="ECO:0000256" key="1">
    <source>
        <dbReference type="ARBA" id="ARBA00001933"/>
    </source>
</evidence>
<gene>
    <name evidence="8" type="ORF">CYJ10_16020</name>
</gene>
<evidence type="ECO:0000256" key="3">
    <source>
        <dbReference type="ARBA" id="ARBA00022576"/>
    </source>
</evidence>
<dbReference type="InterPro" id="IPR004838">
    <property type="entry name" value="NHTrfase_class1_PyrdxlP-BS"/>
</dbReference>
<dbReference type="AlphaFoldDB" id="A0A2N5CAV2"/>
<comment type="caution">
    <text evidence="8">The sequence shown here is derived from an EMBL/GenBank/DDBJ whole genome shotgun (WGS) entry which is preliminary data.</text>
</comment>
<proteinExistence type="inferred from homology"/>
<keyword evidence="5" id="KW-0663">Pyridoxal phosphate</keyword>
<dbReference type="InterPro" id="IPR015424">
    <property type="entry name" value="PyrdxlP-dep_Trfase"/>
</dbReference>
<dbReference type="STRING" id="82633.GCA_000974605_00904"/>
<dbReference type="EC" id="2.6.1.-" evidence="6"/>
<keyword evidence="3 6" id="KW-0032">Aminotransferase</keyword>
<dbReference type="InterPro" id="IPR050596">
    <property type="entry name" value="AspAT/PAT-like"/>
</dbReference>
<comment type="similarity">
    <text evidence="2 6">Belongs to the class-I pyridoxal-phosphate-dependent aminotransferase family.</text>
</comment>
<evidence type="ECO:0000259" key="7">
    <source>
        <dbReference type="Pfam" id="PF00155"/>
    </source>
</evidence>
<dbReference type="Proteomes" id="UP000234341">
    <property type="component" value="Unassembled WGS sequence"/>
</dbReference>
<dbReference type="Gene3D" id="3.90.1150.10">
    <property type="entry name" value="Aspartate Aminotransferase, domain 1"/>
    <property type="match status" value="1"/>
</dbReference>
<dbReference type="GO" id="GO:0008483">
    <property type="term" value="F:transaminase activity"/>
    <property type="evidence" value="ECO:0007669"/>
    <property type="project" value="UniProtKB-KW"/>
</dbReference>
<reference evidence="8 9" key="1">
    <citation type="submission" date="2017-12" db="EMBL/GenBank/DDBJ databases">
        <title>Genome sequence of the active heterotrophic nitrifier-denitrifier, Cupriavidus pauculus UM1.</title>
        <authorList>
            <person name="Putonti C."/>
            <person name="Castignetti D."/>
        </authorList>
    </citation>
    <scope>NUCLEOTIDE SEQUENCE [LARGE SCALE GENOMIC DNA]</scope>
    <source>
        <strain evidence="8 9">UM1</strain>
    </source>
</reference>
<evidence type="ECO:0000313" key="9">
    <source>
        <dbReference type="Proteomes" id="UP000234341"/>
    </source>
</evidence>
<dbReference type="GO" id="GO:0006520">
    <property type="term" value="P:amino acid metabolic process"/>
    <property type="evidence" value="ECO:0007669"/>
    <property type="project" value="InterPro"/>
</dbReference>
<name>A0A2N5CAV2_9BURK</name>
<organism evidence="8 9">
    <name type="scientific">Cupriavidus pauculus</name>
    <dbReference type="NCBI Taxonomy" id="82633"/>
    <lineage>
        <taxon>Bacteria</taxon>
        <taxon>Pseudomonadati</taxon>
        <taxon>Pseudomonadota</taxon>
        <taxon>Betaproteobacteria</taxon>
        <taxon>Burkholderiales</taxon>
        <taxon>Burkholderiaceae</taxon>
        <taxon>Cupriavidus</taxon>
    </lineage>
</organism>
<evidence type="ECO:0000256" key="5">
    <source>
        <dbReference type="ARBA" id="ARBA00022898"/>
    </source>
</evidence>
<dbReference type="InterPro" id="IPR015421">
    <property type="entry name" value="PyrdxlP-dep_Trfase_major"/>
</dbReference>
<sequence length="419" mass="44644">MTAPPIPLTMPLSQRARRVRLSPIAAAGQRAAALISQGRDVLTLTSGEPEFDTPPAIQRAAIAAMARGETRYTPTPGTQALRRAVAERFAADHAISVAPTEVFIGSGGKQVIFNAFAATLDAGNEVIVPAPYWSSFPDIVRVNDGSPVIVPCDQQSGFKLTASALASAITPRTRWVILNSPSNPTGAVYTEDELLSLAEVLRGHPHVLVLLDEIYDQIRFVPAARHWLALAPDLRGRSLILNGASKTYAMTGWRIGWGIAPAELVQAMTAIQSQVSSGANSIGQAATAAALQTNDRSFVDFIEHARDAYARRAALTVAAINRIPGLRLLPPDGAFFAYIHCGGLIGQLRPDGQPLTTDGDVVDWLLESAGVAVVEGAAYGLSPYFRLSFAAADNVLEAALQRIEQAIHTLRPARVEARP</sequence>
<keyword evidence="4 6" id="KW-0808">Transferase</keyword>
<dbReference type="EMBL" id="PJRP01000007">
    <property type="protein sequence ID" value="PLP99345.1"/>
    <property type="molecule type" value="Genomic_DNA"/>
</dbReference>
<dbReference type="SUPFAM" id="SSF53383">
    <property type="entry name" value="PLP-dependent transferases"/>
    <property type="match status" value="1"/>
</dbReference>
<comment type="cofactor">
    <cofactor evidence="1 6">
        <name>pyridoxal 5'-phosphate</name>
        <dbReference type="ChEBI" id="CHEBI:597326"/>
    </cofactor>
</comment>
<dbReference type="PANTHER" id="PTHR46383:SF1">
    <property type="entry name" value="ASPARTATE AMINOTRANSFERASE"/>
    <property type="match status" value="1"/>
</dbReference>
<dbReference type="InterPro" id="IPR015422">
    <property type="entry name" value="PyrdxlP-dep_Trfase_small"/>
</dbReference>
<dbReference type="RefSeq" id="WP_101682489.1">
    <property type="nucleotide sequence ID" value="NZ_PJRP01000007.1"/>
</dbReference>
<protein>
    <recommendedName>
        <fullName evidence="6">Aminotransferase</fullName>
        <ecNumber evidence="6">2.6.1.-</ecNumber>
    </recommendedName>
</protein>
<dbReference type="Pfam" id="PF00155">
    <property type="entry name" value="Aminotran_1_2"/>
    <property type="match status" value="1"/>
</dbReference>
<feature type="domain" description="Aminotransferase class I/classII large" evidence="7">
    <location>
        <begin position="40"/>
        <end position="403"/>
    </location>
</feature>
<dbReference type="CDD" id="cd00609">
    <property type="entry name" value="AAT_like"/>
    <property type="match status" value="1"/>
</dbReference>
<dbReference type="OrthoDB" id="9803354at2"/>
<dbReference type="GO" id="GO:0030170">
    <property type="term" value="F:pyridoxal phosphate binding"/>
    <property type="evidence" value="ECO:0007669"/>
    <property type="project" value="InterPro"/>
</dbReference>
<evidence type="ECO:0000256" key="2">
    <source>
        <dbReference type="ARBA" id="ARBA00007441"/>
    </source>
</evidence>
<accession>A0A2N5CAV2</accession>
<dbReference type="InterPro" id="IPR004839">
    <property type="entry name" value="Aminotransferase_I/II_large"/>
</dbReference>
<evidence type="ECO:0000256" key="6">
    <source>
        <dbReference type="RuleBase" id="RU000481"/>
    </source>
</evidence>
<evidence type="ECO:0000256" key="4">
    <source>
        <dbReference type="ARBA" id="ARBA00022679"/>
    </source>
</evidence>
<dbReference type="Gene3D" id="3.40.640.10">
    <property type="entry name" value="Type I PLP-dependent aspartate aminotransferase-like (Major domain)"/>
    <property type="match status" value="1"/>
</dbReference>
<dbReference type="FunFam" id="3.40.640.10:FF:000033">
    <property type="entry name" value="Aspartate aminotransferase"/>
    <property type="match status" value="1"/>
</dbReference>
<dbReference type="PANTHER" id="PTHR46383">
    <property type="entry name" value="ASPARTATE AMINOTRANSFERASE"/>
    <property type="match status" value="1"/>
</dbReference>